<evidence type="ECO:0000313" key="6">
    <source>
        <dbReference type="EMBL" id="CAH0545632.1"/>
    </source>
</evidence>
<dbReference type="InterPro" id="IPR050271">
    <property type="entry name" value="UDP-glycosyltransferase"/>
</dbReference>
<keyword evidence="5" id="KW-1133">Transmembrane helix</keyword>
<keyword evidence="3 4" id="KW-0808">Transferase</keyword>
<keyword evidence="5" id="KW-0472">Membrane</keyword>
<keyword evidence="7" id="KW-1185">Reference proteome</keyword>
<keyword evidence="2 4" id="KW-0328">Glycosyltransferase</keyword>
<keyword evidence="5" id="KW-0812">Transmembrane</keyword>
<dbReference type="GO" id="GO:0015020">
    <property type="term" value="F:glucuronosyltransferase activity"/>
    <property type="evidence" value="ECO:0007669"/>
    <property type="project" value="UniProtKB-EC"/>
</dbReference>
<dbReference type="AlphaFoldDB" id="A0A9P0F8C1"/>
<name>A0A9P0F8C1_BRAAE</name>
<dbReference type="PANTHER" id="PTHR48043:SF159">
    <property type="entry name" value="EG:EG0003.4 PROTEIN-RELATED"/>
    <property type="match status" value="1"/>
</dbReference>
<evidence type="ECO:0000256" key="1">
    <source>
        <dbReference type="ARBA" id="ARBA00009995"/>
    </source>
</evidence>
<dbReference type="InterPro" id="IPR035595">
    <property type="entry name" value="UDP_glycos_trans_CS"/>
</dbReference>
<dbReference type="FunFam" id="3.40.50.2000:FF:000050">
    <property type="entry name" value="UDP-glucuronosyltransferase"/>
    <property type="match status" value="1"/>
</dbReference>
<dbReference type="InterPro" id="IPR002213">
    <property type="entry name" value="UDP_glucos_trans"/>
</dbReference>
<reference evidence="6" key="1">
    <citation type="submission" date="2021-12" db="EMBL/GenBank/DDBJ databases">
        <authorList>
            <person name="King R."/>
        </authorList>
    </citation>
    <scope>NUCLEOTIDE SEQUENCE</scope>
</reference>
<evidence type="ECO:0000256" key="3">
    <source>
        <dbReference type="ARBA" id="ARBA00022679"/>
    </source>
</evidence>
<dbReference type="Proteomes" id="UP001154078">
    <property type="component" value="Chromosome 1"/>
</dbReference>
<dbReference type="PANTHER" id="PTHR48043">
    <property type="entry name" value="EG:EG0003.4 PROTEIN-RELATED"/>
    <property type="match status" value="1"/>
</dbReference>
<protein>
    <recommendedName>
        <fullName evidence="5">UDP-glucuronosyltransferase</fullName>
        <ecNumber evidence="5">2.4.1.17</ecNumber>
    </recommendedName>
</protein>
<evidence type="ECO:0000256" key="2">
    <source>
        <dbReference type="ARBA" id="ARBA00022676"/>
    </source>
</evidence>
<dbReference type="OrthoDB" id="5835829at2759"/>
<proteinExistence type="inferred from homology"/>
<evidence type="ECO:0000256" key="5">
    <source>
        <dbReference type="RuleBase" id="RU362059"/>
    </source>
</evidence>
<dbReference type="SUPFAM" id="SSF53756">
    <property type="entry name" value="UDP-Glycosyltransferase/glycogen phosphorylase"/>
    <property type="match status" value="1"/>
</dbReference>
<organism evidence="6 7">
    <name type="scientific">Brassicogethes aeneus</name>
    <name type="common">Rape pollen beetle</name>
    <name type="synonym">Meligethes aeneus</name>
    <dbReference type="NCBI Taxonomy" id="1431903"/>
    <lineage>
        <taxon>Eukaryota</taxon>
        <taxon>Metazoa</taxon>
        <taxon>Ecdysozoa</taxon>
        <taxon>Arthropoda</taxon>
        <taxon>Hexapoda</taxon>
        <taxon>Insecta</taxon>
        <taxon>Pterygota</taxon>
        <taxon>Neoptera</taxon>
        <taxon>Endopterygota</taxon>
        <taxon>Coleoptera</taxon>
        <taxon>Polyphaga</taxon>
        <taxon>Cucujiformia</taxon>
        <taxon>Nitidulidae</taxon>
        <taxon>Meligethinae</taxon>
        <taxon>Brassicogethes</taxon>
    </lineage>
</organism>
<dbReference type="GO" id="GO:0016020">
    <property type="term" value="C:membrane"/>
    <property type="evidence" value="ECO:0007669"/>
    <property type="project" value="UniProtKB-SubCell"/>
</dbReference>
<dbReference type="Pfam" id="PF00201">
    <property type="entry name" value="UDPGT"/>
    <property type="match status" value="1"/>
</dbReference>
<comment type="subcellular location">
    <subcellularLocation>
        <location evidence="5">Membrane</location>
        <topology evidence="5">Single-pass membrane protein</topology>
    </subcellularLocation>
</comment>
<dbReference type="Gene3D" id="3.40.50.2000">
    <property type="entry name" value="Glycogen Phosphorylase B"/>
    <property type="match status" value="1"/>
</dbReference>
<evidence type="ECO:0000256" key="4">
    <source>
        <dbReference type="RuleBase" id="RU003718"/>
    </source>
</evidence>
<dbReference type="EC" id="2.4.1.17" evidence="5"/>
<dbReference type="CDD" id="cd03784">
    <property type="entry name" value="GT1_Gtf-like"/>
    <property type="match status" value="1"/>
</dbReference>
<comment type="similarity">
    <text evidence="1 4">Belongs to the UDP-glycosyltransferase family.</text>
</comment>
<gene>
    <name evidence="6" type="ORF">MELIAE_LOCUS2</name>
</gene>
<comment type="catalytic activity">
    <reaction evidence="5">
        <text>glucuronate acceptor + UDP-alpha-D-glucuronate = acceptor beta-D-glucuronoside + UDP + H(+)</text>
        <dbReference type="Rhea" id="RHEA:21032"/>
        <dbReference type="ChEBI" id="CHEBI:15378"/>
        <dbReference type="ChEBI" id="CHEBI:58052"/>
        <dbReference type="ChEBI" id="CHEBI:58223"/>
        <dbReference type="ChEBI" id="CHEBI:132367"/>
        <dbReference type="ChEBI" id="CHEBI:132368"/>
        <dbReference type="EC" id="2.4.1.17"/>
    </reaction>
</comment>
<feature type="transmembrane region" description="Helical" evidence="5">
    <location>
        <begin position="465"/>
        <end position="492"/>
    </location>
</feature>
<sequence length="501" mass="57443">MRFLVLFFVSFASASNIFYISNIPSPSHHLWHMAIISGLNAKGHNVTFFDPYDSKNKETELFHPVFFECPSFVEEFQDISKLGIYDSFQFFYQAQKDLCKNLFEAENLKNLIISNKFDALIMDITAPCSAYMSQAFPEIPIIGAVPFLLPPELSHIFGNNLQPAYLPHYFSGFSSEMNFMERVKNFLLTYYGEVGYYSYSKDFEELGRIMFGSDLKPFSENVKRVSLLLSNTNPVFDNPQPLPPNIIPVGGLHARPGRKLEKDLEDLLNRSSNGVIVFSLGSNVKSSALGTKKIQIFLEAFKQLKQTVIWKFESDLKDLPKNVFIKKWLPQNDIIAHSNVKVFMGHGGALSTQEAFYHGVPVIGIPFFFDQHVNVKSLVERKQGLKIDINNLSKEAVLNTILEVLNNPIYKENVQEVSKRFKDQPMTPLDSSVFWIEYAIKHNGTSFHDLKSRDMSFLEFTCLDVLLFLLFVTMLFITLVYYIILVILKLIFRKSNKNKIE</sequence>
<dbReference type="PROSITE" id="PS00375">
    <property type="entry name" value="UDPGT"/>
    <property type="match status" value="1"/>
</dbReference>
<evidence type="ECO:0000313" key="7">
    <source>
        <dbReference type="Proteomes" id="UP001154078"/>
    </source>
</evidence>
<accession>A0A9P0F8C1</accession>
<dbReference type="EMBL" id="OV121132">
    <property type="protein sequence ID" value="CAH0545632.1"/>
    <property type="molecule type" value="Genomic_DNA"/>
</dbReference>